<evidence type="ECO:0000256" key="3">
    <source>
        <dbReference type="PROSITE-ProRule" id="PRU00267"/>
    </source>
</evidence>
<dbReference type="PANTHER" id="PTHR46040:SF3">
    <property type="entry name" value="HIGH MOBILITY GROUP PROTEIN 2"/>
    <property type="match status" value="1"/>
</dbReference>
<dbReference type="InterPro" id="IPR051965">
    <property type="entry name" value="ChromReg_NeuronalGeneExpr"/>
</dbReference>
<gene>
    <name evidence="7" type="primary">hmg20a</name>
    <name evidence="7" type="ORF">CEXT_208481</name>
</gene>
<dbReference type="PANTHER" id="PTHR46040">
    <property type="entry name" value="HIGH MOBILITY GROUP PROTEIN 2"/>
    <property type="match status" value="1"/>
</dbReference>
<keyword evidence="8" id="KW-1185">Reference proteome</keyword>
<dbReference type="GO" id="GO:0003677">
    <property type="term" value="F:DNA binding"/>
    <property type="evidence" value="ECO:0007669"/>
    <property type="project" value="UniProtKB-UniRule"/>
</dbReference>
<protein>
    <submittedName>
        <fullName evidence="7">High mobility group protein 20A</fullName>
    </submittedName>
</protein>
<keyword evidence="2 3" id="KW-0539">Nucleus</keyword>
<evidence type="ECO:0000256" key="1">
    <source>
        <dbReference type="ARBA" id="ARBA00023125"/>
    </source>
</evidence>
<name>A0AAV4XPW6_CAEEX</name>
<dbReference type="PROSITE" id="PS50118">
    <property type="entry name" value="HMG_BOX_2"/>
    <property type="match status" value="1"/>
</dbReference>
<feature type="compositionally biased region" description="Polar residues" evidence="5">
    <location>
        <begin position="33"/>
        <end position="51"/>
    </location>
</feature>
<dbReference type="EMBL" id="BPLR01018042">
    <property type="protein sequence ID" value="GIY96383.1"/>
    <property type="molecule type" value="Genomic_DNA"/>
</dbReference>
<dbReference type="GO" id="GO:0005634">
    <property type="term" value="C:nucleus"/>
    <property type="evidence" value="ECO:0007669"/>
    <property type="project" value="UniProtKB-UniRule"/>
</dbReference>
<dbReference type="InterPro" id="IPR036910">
    <property type="entry name" value="HMG_box_dom_sf"/>
</dbReference>
<organism evidence="7 8">
    <name type="scientific">Caerostris extrusa</name>
    <name type="common">Bark spider</name>
    <name type="synonym">Caerostris bankana</name>
    <dbReference type="NCBI Taxonomy" id="172846"/>
    <lineage>
        <taxon>Eukaryota</taxon>
        <taxon>Metazoa</taxon>
        <taxon>Ecdysozoa</taxon>
        <taxon>Arthropoda</taxon>
        <taxon>Chelicerata</taxon>
        <taxon>Arachnida</taxon>
        <taxon>Araneae</taxon>
        <taxon>Araneomorphae</taxon>
        <taxon>Entelegynae</taxon>
        <taxon>Araneoidea</taxon>
        <taxon>Araneidae</taxon>
        <taxon>Caerostris</taxon>
    </lineage>
</organism>
<dbReference type="Proteomes" id="UP001054945">
    <property type="component" value="Unassembled WGS sequence"/>
</dbReference>
<evidence type="ECO:0000256" key="2">
    <source>
        <dbReference type="ARBA" id="ARBA00023242"/>
    </source>
</evidence>
<reference evidence="7 8" key="1">
    <citation type="submission" date="2021-06" db="EMBL/GenBank/DDBJ databases">
        <title>Caerostris extrusa draft genome.</title>
        <authorList>
            <person name="Kono N."/>
            <person name="Arakawa K."/>
        </authorList>
    </citation>
    <scope>NUCLEOTIDE SEQUENCE [LARGE SCALE GENOMIC DNA]</scope>
</reference>
<keyword evidence="4" id="KW-0175">Coiled coil</keyword>
<feature type="compositionally biased region" description="Polar residues" evidence="5">
    <location>
        <begin position="15"/>
        <end position="26"/>
    </location>
</feature>
<evidence type="ECO:0000256" key="4">
    <source>
        <dbReference type="SAM" id="Coils"/>
    </source>
</evidence>
<feature type="coiled-coil region" evidence="4">
    <location>
        <begin position="122"/>
        <end position="149"/>
    </location>
</feature>
<evidence type="ECO:0000313" key="7">
    <source>
        <dbReference type="EMBL" id="GIY96383.1"/>
    </source>
</evidence>
<sequence length="343" mass="39769">MRHLIMQGENLAAPPSNNGSSHTNISAPLPSDINPTESNMSMNTDQDSNLMESDFPQKRRGGWPKGRKRRRGPRDMNAPKQPLTGYVRYLNENREKVRGENPGASFSEVTKILACDWSKLGSHEKQKYLEEAEKDKERYMKELEQYQQTEAYKIFKKQQEKKRKEYEDGDGSYYTSSTVEPMNETHHDGEAPGFDIPIFTEEFLDHNKAREAELRQLRKSNTEYEEQNAILTKHIENMKSAIEKLEVENSQQRSNNIALQQHLEALRNNLVEHFAEFPLPGTNELPSPENIDSYMNQLHSLLENPCENSFNFQNSRNCQQGGICTKKLIFFPLNFKHHLYIIC</sequence>
<dbReference type="SUPFAM" id="SSF47095">
    <property type="entry name" value="HMG-box"/>
    <property type="match status" value="1"/>
</dbReference>
<feature type="domain" description="HMG box" evidence="6">
    <location>
        <begin position="79"/>
        <end position="147"/>
    </location>
</feature>
<dbReference type="AlphaFoldDB" id="A0AAV4XPW6"/>
<dbReference type="InterPro" id="IPR009071">
    <property type="entry name" value="HMG_box_dom"/>
</dbReference>
<evidence type="ECO:0000313" key="8">
    <source>
        <dbReference type="Proteomes" id="UP001054945"/>
    </source>
</evidence>
<feature type="coiled-coil region" evidence="4">
    <location>
        <begin position="207"/>
        <end position="269"/>
    </location>
</feature>
<accession>A0AAV4XPW6</accession>
<evidence type="ECO:0000256" key="5">
    <source>
        <dbReference type="SAM" id="MobiDB-lite"/>
    </source>
</evidence>
<feature type="compositionally biased region" description="Basic residues" evidence="5">
    <location>
        <begin position="58"/>
        <end position="72"/>
    </location>
</feature>
<dbReference type="Gene3D" id="1.10.30.10">
    <property type="entry name" value="High mobility group box domain"/>
    <property type="match status" value="1"/>
</dbReference>
<proteinExistence type="predicted"/>
<dbReference type="GO" id="GO:0010468">
    <property type="term" value="P:regulation of gene expression"/>
    <property type="evidence" value="ECO:0007669"/>
    <property type="project" value="TreeGrafter"/>
</dbReference>
<dbReference type="PRINTS" id="PR00886">
    <property type="entry name" value="HIGHMOBLTY12"/>
</dbReference>
<dbReference type="SMART" id="SM00398">
    <property type="entry name" value="HMG"/>
    <property type="match status" value="1"/>
</dbReference>
<comment type="caution">
    <text evidence="7">The sequence shown here is derived from an EMBL/GenBank/DDBJ whole genome shotgun (WGS) entry which is preliminary data.</text>
</comment>
<dbReference type="CDD" id="cd21980">
    <property type="entry name" value="HMG-box_HMG20"/>
    <property type="match status" value="1"/>
</dbReference>
<keyword evidence="1 3" id="KW-0238">DNA-binding</keyword>
<dbReference type="Pfam" id="PF00505">
    <property type="entry name" value="HMG_box"/>
    <property type="match status" value="1"/>
</dbReference>
<evidence type="ECO:0000259" key="6">
    <source>
        <dbReference type="PROSITE" id="PS50118"/>
    </source>
</evidence>
<feature type="DNA-binding region" description="HMG box" evidence="3">
    <location>
        <begin position="79"/>
        <end position="147"/>
    </location>
</feature>
<feature type="region of interest" description="Disordered" evidence="5">
    <location>
        <begin position="1"/>
        <end position="83"/>
    </location>
</feature>